<protein>
    <submittedName>
        <fullName evidence="2">Uncharacterized protein</fullName>
    </submittedName>
</protein>
<evidence type="ECO:0000313" key="2">
    <source>
        <dbReference type="EMBL" id="CAI9585137.1"/>
    </source>
</evidence>
<keyword evidence="3" id="KW-1185">Reference proteome</keyword>
<organism evidence="2 3">
    <name type="scientific">Staurois parvus</name>
    <dbReference type="NCBI Taxonomy" id="386267"/>
    <lineage>
        <taxon>Eukaryota</taxon>
        <taxon>Metazoa</taxon>
        <taxon>Chordata</taxon>
        <taxon>Craniata</taxon>
        <taxon>Vertebrata</taxon>
        <taxon>Euteleostomi</taxon>
        <taxon>Amphibia</taxon>
        <taxon>Batrachia</taxon>
        <taxon>Anura</taxon>
        <taxon>Neobatrachia</taxon>
        <taxon>Ranoidea</taxon>
        <taxon>Ranidae</taxon>
        <taxon>Staurois</taxon>
    </lineage>
</organism>
<feature type="region of interest" description="Disordered" evidence="1">
    <location>
        <begin position="1"/>
        <end position="46"/>
    </location>
</feature>
<dbReference type="Proteomes" id="UP001162483">
    <property type="component" value="Unassembled WGS sequence"/>
</dbReference>
<accession>A0ABN9EM89</accession>
<sequence length="61" mass="6758">MGTGGVQTRELSTGMVRVPHNENSRCTDPGTQHRDGGNPSLWAQQVCRPRNSAQGWWEPLI</sequence>
<gene>
    <name evidence="2" type="ORF">SPARVUS_LOCUS10134397</name>
</gene>
<dbReference type="EMBL" id="CATNWA010015619">
    <property type="protein sequence ID" value="CAI9585137.1"/>
    <property type="molecule type" value="Genomic_DNA"/>
</dbReference>
<feature type="compositionally biased region" description="Basic and acidic residues" evidence="1">
    <location>
        <begin position="19"/>
        <end position="36"/>
    </location>
</feature>
<evidence type="ECO:0000256" key="1">
    <source>
        <dbReference type="SAM" id="MobiDB-lite"/>
    </source>
</evidence>
<name>A0ABN9EM89_9NEOB</name>
<comment type="caution">
    <text evidence="2">The sequence shown here is derived from an EMBL/GenBank/DDBJ whole genome shotgun (WGS) entry which is preliminary data.</text>
</comment>
<feature type="non-terminal residue" evidence="2">
    <location>
        <position position="61"/>
    </location>
</feature>
<reference evidence="2" key="1">
    <citation type="submission" date="2023-05" db="EMBL/GenBank/DDBJ databases">
        <authorList>
            <person name="Stuckert A."/>
        </authorList>
    </citation>
    <scope>NUCLEOTIDE SEQUENCE</scope>
</reference>
<proteinExistence type="predicted"/>
<evidence type="ECO:0000313" key="3">
    <source>
        <dbReference type="Proteomes" id="UP001162483"/>
    </source>
</evidence>